<dbReference type="PANTHER" id="PTHR35507">
    <property type="entry name" value="OS09G0488600 PROTEIN"/>
    <property type="match status" value="1"/>
</dbReference>
<proteinExistence type="predicted"/>
<protein>
    <submittedName>
        <fullName evidence="4">Uncharacterized protein LOC110801928 isoform X1</fullName>
    </submittedName>
    <submittedName>
        <fullName evidence="5">Uncharacterized protein LOC110801928 isoform X2</fullName>
    </submittedName>
</protein>
<dbReference type="Proteomes" id="UP000813463">
    <property type="component" value="Chromosome 4"/>
</dbReference>
<dbReference type="RefSeq" id="XP_021863024.1">
    <property type="nucleotide sequence ID" value="XM_022007332.1"/>
</dbReference>
<evidence type="ECO:0000313" key="4">
    <source>
        <dbReference type="RefSeq" id="XP_021863024.1"/>
    </source>
</evidence>
<feature type="compositionally biased region" description="Polar residues" evidence="2">
    <location>
        <begin position="36"/>
        <end position="45"/>
    </location>
</feature>
<name>A0A9R0J866_SPIOL</name>
<dbReference type="GeneID" id="110801928"/>
<dbReference type="RefSeq" id="XP_021863029.1">
    <property type="nucleotide sequence ID" value="XM_022007337.1"/>
</dbReference>
<reference evidence="3" key="1">
    <citation type="journal article" date="2021" name="Nat. Commun.">
        <title>Genomic analyses provide insights into spinach domestication and the genetic basis of agronomic traits.</title>
        <authorList>
            <person name="Cai X."/>
            <person name="Sun X."/>
            <person name="Xu C."/>
            <person name="Sun H."/>
            <person name="Wang X."/>
            <person name="Ge C."/>
            <person name="Zhang Z."/>
            <person name="Wang Q."/>
            <person name="Fei Z."/>
            <person name="Jiao C."/>
            <person name="Wang Q."/>
        </authorList>
    </citation>
    <scope>NUCLEOTIDE SEQUENCE [LARGE SCALE GENOMIC DNA]</scope>
    <source>
        <strain evidence="3">cv. Varoflay</strain>
    </source>
</reference>
<dbReference type="KEGG" id="soe:110801928"/>
<keyword evidence="1" id="KW-0175">Coiled coil</keyword>
<evidence type="ECO:0000313" key="3">
    <source>
        <dbReference type="Proteomes" id="UP000813463"/>
    </source>
</evidence>
<keyword evidence="3" id="KW-1185">Reference proteome</keyword>
<organism evidence="3 4">
    <name type="scientific">Spinacia oleracea</name>
    <name type="common">Spinach</name>
    <dbReference type="NCBI Taxonomy" id="3562"/>
    <lineage>
        <taxon>Eukaryota</taxon>
        <taxon>Viridiplantae</taxon>
        <taxon>Streptophyta</taxon>
        <taxon>Embryophyta</taxon>
        <taxon>Tracheophyta</taxon>
        <taxon>Spermatophyta</taxon>
        <taxon>Magnoliopsida</taxon>
        <taxon>eudicotyledons</taxon>
        <taxon>Gunneridae</taxon>
        <taxon>Pentapetalae</taxon>
        <taxon>Caryophyllales</taxon>
        <taxon>Chenopodiaceae</taxon>
        <taxon>Chenopodioideae</taxon>
        <taxon>Anserineae</taxon>
        <taxon>Spinacia</taxon>
    </lineage>
</organism>
<feature type="compositionally biased region" description="Polar residues" evidence="2">
    <location>
        <begin position="494"/>
        <end position="509"/>
    </location>
</feature>
<gene>
    <name evidence="4 5" type="primary">LOC110801928</name>
</gene>
<accession>A0A9R0J866</accession>
<evidence type="ECO:0000256" key="1">
    <source>
        <dbReference type="SAM" id="Coils"/>
    </source>
</evidence>
<feature type="region of interest" description="Disordered" evidence="2">
    <location>
        <begin position="25"/>
        <end position="55"/>
    </location>
</feature>
<feature type="coiled-coil region" evidence="1">
    <location>
        <begin position="294"/>
        <end position="328"/>
    </location>
</feature>
<evidence type="ECO:0000313" key="5">
    <source>
        <dbReference type="RefSeq" id="XP_021863029.1"/>
    </source>
</evidence>
<feature type="compositionally biased region" description="Polar residues" evidence="2">
    <location>
        <begin position="520"/>
        <end position="534"/>
    </location>
</feature>
<dbReference type="OrthoDB" id="1894403at2759"/>
<dbReference type="PANTHER" id="PTHR35507:SF1">
    <property type="entry name" value="TMF_TATA_BD DOMAIN-CONTAINING PROTEIN"/>
    <property type="match status" value="1"/>
</dbReference>
<reference evidence="4 5" key="2">
    <citation type="submission" date="2025-04" db="UniProtKB">
        <authorList>
            <consortium name="RefSeq"/>
        </authorList>
    </citation>
    <scope>IDENTIFICATION</scope>
</reference>
<feature type="region of interest" description="Disordered" evidence="2">
    <location>
        <begin position="475"/>
        <end position="534"/>
    </location>
</feature>
<dbReference type="AlphaFoldDB" id="A0A9R0J866"/>
<evidence type="ECO:0000256" key="2">
    <source>
        <dbReference type="SAM" id="MobiDB-lite"/>
    </source>
</evidence>
<sequence length="534" mass="59125">MEAADMEAAAAAAFRPAHMVNLTPIPSSSSTINPRRLSSQFSKPSSPIRAGVRKKNKNDSPLAWVSLQGRLVGAEEATSARVIDGGLNREEAVAWEFFTPIHRVLIVAVVAVAAAKCEKNRQIVQLRKCVQLRDDILMSMQKKLDDLCEQMNCMKDQPQAVVGLSASKIKDFSSRRSSLSSKSDSMCSECWFCDQRRAEMTDFPGNTLVKAASGDEMFTNRHSISNEAEQEERRMSDLSDWASSVTSVADIQLNNLAVEQDTYNLKRECEEKDAAIKELSAFIRSNDVASSKRIEELEEVIRRKSTIITKLRKDLLVLEQKVVNLTRTRRRSFPGPSLEKKQLPTMSDNLLYDMDSPLSSDSDCCTSEKQNTTSSVVETQALVKASENTPLRNSFSCENVTKRNQKTSPLSSDSDCCSITSEKQNTTSSIVVESQVTVKASENTPLRNSFSCENVTKRSQKTAVSKIPSTPSIIKVPVQVPKSRPVSPLKEKSLNQTHSSLNQTHSSASAGLKTNRRRTNSGSKDAASQNKRWM</sequence>